<gene>
    <name evidence="1" type="ORF">NQ317_005171</name>
</gene>
<keyword evidence="2" id="KW-1185">Reference proteome</keyword>
<proteinExistence type="predicted"/>
<comment type="caution">
    <text evidence="1">The sequence shown here is derived from an EMBL/GenBank/DDBJ whole genome shotgun (WGS) entry which is preliminary data.</text>
</comment>
<dbReference type="Proteomes" id="UP001162164">
    <property type="component" value="Unassembled WGS sequence"/>
</dbReference>
<organism evidence="1 2">
    <name type="scientific">Molorchus minor</name>
    <dbReference type="NCBI Taxonomy" id="1323400"/>
    <lineage>
        <taxon>Eukaryota</taxon>
        <taxon>Metazoa</taxon>
        <taxon>Ecdysozoa</taxon>
        <taxon>Arthropoda</taxon>
        <taxon>Hexapoda</taxon>
        <taxon>Insecta</taxon>
        <taxon>Pterygota</taxon>
        <taxon>Neoptera</taxon>
        <taxon>Endopterygota</taxon>
        <taxon>Coleoptera</taxon>
        <taxon>Polyphaga</taxon>
        <taxon>Cucujiformia</taxon>
        <taxon>Chrysomeloidea</taxon>
        <taxon>Cerambycidae</taxon>
        <taxon>Lamiinae</taxon>
        <taxon>Monochamini</taxon>
        <taxon>Molorchus</taxon>
    </lineage>
</organism>
<evidence type="ECO:0000313" key="2">
    <source>
        <dbReference type="Proteomes" id="UP001162164"/>
    </source>
</evidence>
<accession>A0ABQ9JDV4</accession>
<evidence type="ECO:0000313" key="1">
    <source>
        <dbReference type="EMBL" id="KAJ8975789.1"/>
    </source>
</evidence>
<reference evidence="1" key="1">
    <citation type="journal article" date="2023" name="Insect Mol. Biol.">
        <title>Genome sequencing provides insights into the evolution of gene families encoding plant cell wall-degrading enzymes in longhorned beetles.</title>
        <authorList>
            <person name="Shin N.R."/>
            <person name="Okamura Y."/>
            <person name="Kirsch R."/>
            <person name="Pauchet Y."/>
        </authorList>
    </citation>
    <scope>NUCLEOTIDE SEQUENCE</scope>
    <source>
        <strain evidence="1">MMC_N1</strain>
    </source>
</reference>
<dbReference type="EMBL" id="JAPWTJ010000765">
    <property type="protein sequence ID" value="KAJ8975789.1"/>
    <property type="molecule type" value="Genomic_DNA"/>
</dbReference>
<protein>
    <submittedName>
        <fullName evidence="1">Uncharacterized protein</fullName>
    </submittedName>
</protein>
<sequence>MLKLQLYLKLKVDTAYGSVQFPSSARRCGGCADILWRRQVTDKEVLLTVQMTQVEFDQPPDSDRSIRHEIEDGEIHVSVRDREVDTAYGSVQFLALRGDVVAMFNFLALRGDVTDYSQKLMASLQAVSIPLYQISNSIGSTASTVYLTDINGRDKKVRYAKA</sequence>
<name>A0ABQ9JDV4_9CUCU</name>